<keyword evidence="2" id="KW-1185">Reference proteome</keyword>
<dbReference type="Proteomes" id="UP000298663">
    <property type="component" value="Unassembled WGS sequence"/>
</dbReference>
<evidence type="ECO:0000313" key="1">
    <source>
        <dbReference type="EMBL" id="TKR69238.1"/>
    </source>
</evidence>
<accession>A0A4U5MIQ6</accession>
<comment type="caution">
    <text evidence="1">The sequence shown here is derived from an EMBL/GenBank/DDBJ whole genome shotgun (WGS) entry which is preliminary data.</text>
</comment>
<proteinExistence type="predicted"/>
<dbReference type="AlphaFoldDB" id="A0A4U5MIQ6"/>
<protein>
    <submittedName>
        <fullName evidence="1">Uncharacterized protein</fullName>
    </submittedName>
</protein>
<name>A0A4U5MIQ6_STECR</name>
<reference evidence="1 2" key="1">
    <citation type="journal article" date="2015" name="Genome Biol.">
        <title>Comparative genomics of Steinernema reveals deeply conserved gene regulatory networks.</title>
        <authorList>
            <person name="Dillman A.R."/>
            <person name="Macchietto M."/>
            <person name="Porter C.F."/>
            <person name="Rogers A."/>
            <person name="Williams B."/>
            <person name="Antoshechkin I."/>
            <person name="Lee M.M."/>
            <person name="Goodwin Z."/>
            <person name="Lu X."/>
            <person name="Lewis E.E."/>
            <person name="Goodrich-Blair H."/>
            <person name="Stock S.P."/>
            <person name="Adams B.J."/>
            <person name="Sternberg P.W."/>
            <person name="Mortazavi A."/>
        </authorList>
    </citation>
    <scope>NUCLEOTIDE SEQUENCE [LARGE SCALE GENOMIC DNA]</scope>
    <source>
        <strain evidence="1 2">ALL</strain>
    </source>
</reference>
<organism evidence="1 2">
    <name type="scientific">Steinernema carpocapsae</name>
    <name type="common">Entomopathogenic nematode</name>
    <dbReference type="NCBI Taxonomy" id="34508"/>
    <lineage>
        <taxon>Eukaryota</taxon>
        <taxon>Metazoa</taxon>
        <taxon>Ecdysozoa</taxon>
        <taxon>Nematoda</taxon>
        <taxon>Chromadorea</taxon>
        <taxon>Rhabditida</taxon>
        <taxon>Tylenchina</taxon>
        <taxon>Panagrolaimomorpha</taxon>
        <taxon>Strongyloidoidea</taxon>
        <taxon>Steinernematidae</taxon>
        <taxon>Steinernema</taxon>
    </lineage>
</organism>
<reference evidence="1 2" key="2">
    <citation type="journal article" date="2019" name="G3 (Bethesda)">
        <title>Hybrid Assembly of the Genome of the Entomopathogenic Nematode Steinernema carpocapsae Identifies the X-Chromosome.</title>
        <authorList>
            <person name="Serra L."/>
            <person name="Macchietto M."/>
            <person name="Macias-Munoz A."/>
            <person name="McGill C.J."/>
            <person name="Rodriguez I.M."/>
            <person name="Rodriguez B."/>
            <person name="Murad R."/>
            <person name="Mortazavi A."/>
        </authorList>
    </citation>
    <scope>NUCLEOTIDE SEQUENCE [LARGE SCALE GENOMIC DNA]</scope>
    <source>
        <strain evidence="1 2">ALL</strain>
    </source>
</reference>
<evidence type="ECO:0000313" key="2">
    <source>
        <dbReference type="Proteomes" id="UP000298663"/>
    </source>
</evidence>
<sequence>MDRNHCCRGGGSDRIGFSGFRIGFSGSDRIQLSDPDRIGSDRIAFVRKIAFVSARSFAKSLNLNLPQRVPARRVSFVFRNLVFGVLRRD</sequence>
<dbReference type="EMBL" id="AZBU02000007">
    <property type="protein sequence ID" value="TKR69238.1"/>
    <property type="molecule type" value="Genomic_DNA"/>
</dbReference>
<gene>
    <name evidence="1" type="ORF">L596_021421</name>
</gene>